<keyword evidence="2" id="KW-1185">Reference proteome</keyword>
<accession>J4C3U7</accession>
<evidence type="ECO:0000313" key="1">
    <source>
        <dbReference type="EMBL" id="BAM41061.1"/>
    </source>
</evidence>
<dbReference type="VEuPathDB" id="PiroplasmaDB:TOT_030000322"/>
<dbReference type="Proteomes" id="UP000003786">
    <property type="component" value="Chromosome 3"/>
</dbReference>
<gene>
    <name evidence="1" type="ORF">TOT_030000322</name>
</gene>
<dbReference type="KEGG" id="tot:TOT_030000322"/>
<dbReference type="GeneID" id="20715511"/>
<dbReference type="AlphaFoldDB" id="J4C3U7"/>
<protein>
    <submittedName>
        <fullName evidence="1">Uncharacterized protein</fullName>
    </submittedName>
</protein>
<dbReference type="RefSeq" id="XP_009691362.1">
    <property type="nucleotide sequence ID" value="XM_009693067.1"/>
</dbReference>
<evidence type="ECO:0000313" key="2">
    <source>
        <dbReference type="Proteomes" id="UP000003786"/>
    </source>
</evidence>
<dbReference type="EMBL" id="AP011948">
    <property type="protein sequence ID" value="BAM41061.1"/>
    <property type="molecule type" value="Genomic_DNA"/>
</dbReference>
<organism evidence="1 2">
    <name type="scientific">Theileria orientalis strain Shintoku</name>
    <dbReference type="NCBI Taxonomy" id="869250"/>
    <lineage>
        <taxon>Eukaryota</taxon>
        <taxon>Sar</taxon>
        <taxon>Alveolata</taxon>
        <taxon>Apicomplexa</taxon>
        <taxon>Aconoidasida</taxon>
        <taxon>Piroplasmida</taxon>
        <taxon>Theileriidae</taxon>
        <taxon>Theileria</taxon>
    </lineage>
</organism>
<name>J4C3U7_THEOR</name>
<reference evidence="1 2" key="1">
    <citation type="journal article" date="2012" name="MBio">
        <title>Comparative genome analysis of three eukaryotic parasites with differing abilities to transform leukocytes reveals key mediators of Theileria-induced leukocyte transformation.</title>
        <authorList>
            <person name="Hayashida K."/>
            <person name="Hara Y."/>
            <person name="Abe T."/>
            <person name="Yamasaki C."/>
            <person name="Toyoda A."/>
            <person name="Kosuge T."/>
            <person name="Suzuki Y."/>
            <person name="Sato Y."/>
            <person name="Kawashima S."/>
            <person name="Katayama T."/>
            <person name="Wakaguri H."/>
            <person name="Inoue N."/>
            <person name="Homma K."/>
            <person name="Tada-Umezaki M."/>
            <person name="Yagi Y."/>
            <person name="Fujii Y."/>
            <person name="Habara T."/>
            <person name="Kanehisa M."/>
            <person name="Watanabe H."/>
            <person name="Ito K."/>
            <person name="Gojobori T."/>
            <person name="Sugawara H."/>
            <person name="Imanishi T."/>
            <person name="Weir W."/>
            <person name="Gardner M."/>
            <person name="Pain A."/>
            <person name="Shiels B."/>
            <person name="Hattori M."/>
            <person name="Nene V."/>
            <person name="Sugimoto C."/>
        </authorList>
    </citation>
    <scope>NUCLEOTIDE SEQUENCE [LARGE SCALE GENOMIC DNA]</scope>
    <source>
        <strain evidence="1 2">Shintoku</strain>
    </source>
</reference>
<sequence>MTLVPLFLVNLYHFNPDDSTICFASNYLLWKLERVVLLSSLELCSLQMTLF</sequence>
<proteinExistence type="predicted"/>